<feature type="transmembrane region" description="Helical" evidence="5">
    <location>
        <begin position="6"/>
        <end position="27"/>
    </location>
</feature>
<evidence type="ECO:0000256" key="1">
    <source>
        <dbReference type="ARBA" id="ARBA00004141"/>
    </source>
</evidence>
<feature type="domain" description="O-antigen ligase-related" evidence="6">
    <location>
        <begin position="128"/>
        <end position="268"/>
    </location>
</feature>
<evidence type="ECO:0000259" key="6">
    <source>
        <dbReference type="Pfam" id="PF04932"/>
    </source>
</evidence>
<organism evidence="7 8">
    <name type="scientific">Dictyobacter vulcani</name>
    <dbReference type="NCBI Taxonomy" id="2607529"/>
    <lineage>
        <taxon>Bacteria</taxon>
        <taxon>Bacillati</taxon>
        <taxon>Chloroflexota</taxon>
        <taxon>Ktedonobacteria</taxon>
        <taxon>Ktedonobacterales</taxon>
        <taxon>Dictyobacteraceae</taxon>
        <taxon>Dictyobacter</taxon>
    </lineage>
</organism>
<dbReference type="PANTHER" id="PTHR37422">
    <property type="entry name" value="TEICHURONIC ACID BIOSYNTHESIS PROTEIN TUAE"/>
    <property type="match status" value="1"/>
</dbReference>
<dbReference type="InterPro" id="IPR051533">
    <property type="entry name" value="WaaL-like"/>
</dbReference>
<feature type="transmembrane region" description="Helical" evidence="5">
    <location>
        <begin position="290"/>
        <end position="311"/>
    </location>
</feature>
<comment type="caution">
    <text evidence="7">The sequence shown here is derived from an EMBL/GenBank/DDBJ whole genome shotgun (WGS) entry which is preliminary data.</text>
</comment>
<evidence type="ECO:0000313" key="8">
    <source>
        <dbReference type="Proteomes" id="UP000326912"/>
    </source>
</evidence>
<accession>A0A5J4KF13</accession>
<evidence type="ECO:0000313" key="7">
    <source>
        <dbReference type="EMBL" id="GER85855.1"/>
    </source>
</evidence>
<feature type="transmembrane region" description="Helical" evidence="5">
    <location>
        <begin position="39"/>
        <end position="63"/>
    </location>
</feature>
<evidence type="ECO:0000256" key="2">
    <source>
        <dbReference type="ARBA" id="ARBA00022692"/>
    </source>
</evidence>
<comment type="subcellular location">
    <subcellularLocation>
        <location evidence="1">Membrane</location>
        <topology evidence="1">Multi-pass membrane protein</topology>
    </subcellularLocation>
</comment>
<keyword evidence="4 5" id="KW-0472">Membrane</keyword>
<dbReference type="PANTHER" id="PTHR37422:SF13">
    <property type="entry name" value="LIPOPOLYSACCHARIDE BIOSYNTHESIS PROTEIN PA4999-RELATED"/>
    <property type="match status" value="1"/>
</dbReference>
<dbReference type="AlphaFoldDB" id="A0A5J4KF13"/>
<feature type="transmembrane region" description="Helical" evidence="5">
    <location>
        <begin position="124"/>
        <end position="140"/>
    </location>
</feature>
<protein>
    <recommendedName>
        <fullName evidence="6">O-antigen ligase-related domain-containing protein</fullName>
    </recommendedName>
</protein>
<dbReference type="Pfam" id="PF04932">
    <property type="entry name" value="Wzy_C"/>
    <property type="match status" value="1"/>
</dbReference>
<feature type="transmembrane region" description="Helical" evidence="5">
    <location>
        <begin position="146"/>
        <end position="162"/>
    </location>
</feature>
<keyword evidence="3 5" id="KW-1133">Transmembrane helix</keyword>
<keyword evidence="2 5" id="KW-0812">Transmembrane</keyword>
<dbReference type="Proteomes" id="UP000326912">
    <property type="component" value="Unassembled WGS sequence"/>
</dbReference>
<reference evidence="7 8" key="1">
    <citation type="submission" date="2019-10" db="EMBL/GenBank/DDBJ databases">
        <title>Dictyobacter vulcani sp. nov., within the class Ktedonobacteria, isolated from soil of volcanic Mt. Zao.</title>
        <authorList>
            <person name="Zheng Y."/>
            <person name="Wang C.M."/>
            <person name="Sakai Y."/>
            <person name="Abe K."/>
            <person name="Yokota A."/>
            <person name="Yabe S."/>
        </authorList>
    </citation>
    <scope>NUCLEOTIDE SEQUENCE [LARGE SCALE GENOMIC DNA]</scope>
    <source>
        <strain evidence="7 8">W12</strain>
    </source>
</reference>
<name>A0A5J4KF13_9CHLR</name>
<gene>
    <name evidence="7" type="ORF">KDW_00170</name>
</gene>
<feature type="transmembrane region" description="Helical" evidence="5">
    <location>
        <begin position="169"/>
        <end position="190"/>
    </location>
</feature>
<dbReference type="GO" id="GO:0016020">
    <property type="term" value="C:membrane"/>
    <property type="evidence" value="ECO:0007669"/>
    <property type="project" value="UniProtKB-SubCell"/>
</dbReference>
<evidence type="ECO:0000256" key="5">
    <source>
        <dbReference type="SAM" id="Phobius"/>
    </source>
</evidence>
<evidence type="ECO:0000256" key="3">
    <source>
        <dbReference type="ARBA" id="ARBA00022989"/>
    </source>
</evidence>
<evidence type="ECO:0000256" key="4">
    <source>
        <dbReference type="ARBA" id="ARBA00023136"/>
    </source>
</evidence>
<proteinExistence type="predicted"/>
<keyword evidence="8" id="KW-1185">Reference proteome</keyword>
<dbReference type="InterPro" id="IPR007016">
    <property type="entry name" value="O-antigen_ligase-rel_domated"/>
</dbReference>
<dbReference type="EMBL" id="BKZW01000001">
    <property type="protein sequence ID" value="GER85855.1"/>
    <property type="molecule type" value="Genomic_DNA"/>
</dbReference>
<feature type="transmembrane region" description="Helical" evidence="5">
    <location>
        <begin position="256"/>
        <end position="278"/>
    </location>
</feature>
<feature type="transmembrane region" description="Helical" evidence="5">
    <location>
        <begin position="98"/>
        <end position="117"/>
    </location>
</feature>
<sequence>MVYDAASFYPSDILGALLMYWLGMLVTQNKDKLQLFFQLVTLLAVLLAAHTLFQSVTGTILFASSRVDTFLLRSDVDYYQIASTDTHRVGSFFIDPNWNGAFFALVFFLPLGLFVSGSHVWQKLLYLFALVLILLALLYTYSTGAWVAFLIGLTVFLVFIGSTTYRITFLLIGCGLAALIIFIFPAQIALQMQHASGNNELSLRIAAWQTALAVVQAYPWFGVGLGHQAYLIHSNIYRVPEQFVLLSHPHNSYLEWAAMAGIPVLCTFLALIGTALYQSWQNWRQSDIQLRPLIGAGIAATITLSINSISINGWTHFALSMIIWPILGSIASPALCTARWRSEN</sequence>
<feature type="transmembrane region" description="Helical" evidence="5">
    <location>
        <begin position="317"/>
        <end position="338"/>
    </location>
</feature>